<dbReference type="HOGENOM" id="CLU_998951_0_0_1"/>
<sequence length="279" mass="31792">MIINGAVHNVNSGCKKKNKEDDSVPGHSRVKDAGCKFTTKTLDEILIDESKVMTESRNENMGSVGGFNGGGYVVGWDSYMRRQCASKIRFEGGKSSGGKKMQVDLQDMNNVDVGMLHVGEQMDSGLFQGKNFENKMLQTGWNQLNRKRKVMKSKLKVKKVEKHSKFGYDYCFTMDAVDRVKGLAVLWKKETLLTVKSFSRNQINIEIMLRGDFNEIFYDSEKLGGVDKSESQIKAFREGCKDCGLRDLGYRGPRYTWWNNREEEVHIRCHLDRALANDE</sequence>
<name>A0A061FXV1_THECC</name>
<gene>
    <name evidence="1" type="ORF">TCM_014071</name>
</gene>
<proteinExistence type="predicted"/>
<dbReference type="EMBL" id="CM001881">
    <property type="protein sequence ID" value="EOY21903.1"/>
    <property type="molecule type" value="Genomic_DNA"/>
</dbReference>
<evidence type="ECO:0000313" key="1">
    <source>
        <dbReference type="EMBL" id="EOY21903.1"/>
    </source>
</evidence>
<dbReference type="eggNOG" id="KOG1075">
    <property type="taxonomic scope" value="Eukaryota"/>
</dbReference>
<dbReference type="Gramene" id="EOY21903">
    <property type="protein sequence ID" value="EOY21903"/>
    <property type="gene ID" value="TCM_014071"/>
</dbReference>
<dbReference type="InParanoid" id="A0A061FXV1"/>
<keyword evidence="2" id="KW-1185">Reference proteome</keyword>
<dbReference type="InterPro" id="IPR036691">
    <property type="entry name" value="Endo/exonu/phosph_ase_sf"/>
</dbReference>
<protein>
    <submittedName>
        <fullName evidence="1">Uncharacterized protein</fullName>
    </submittedName>
</protein>
<dbReference type="Proteomes" id="UP000026915">
    <property type="component" value="Chromosome 3"/>
</dbReference>
<dbReference type="PANTHER" id="PTHR33710">
    <property type="entry name" value="BNAC02G09200D PROTEIN"/>
    <property type="match status" value="1"/>
</dbReference>
<dbReference type="AlphaFoldDB" id="A0A061FXV1"/>
<accession>A0A061FXV1</accession>
<dbReference type="SUPFAM" id="SSF56219">
    <property type="entry name" value="DNase I-like"/>
    <property type="match status" value="1"/>
</dbReference>
<organism evidence="1 2">
    <name type="scientific">Theobroma cacao</name>
    <name type="common">Cacao</name>
    <name type="synonym">Cocoa</name>
    <dbReference type="NCBI Taxonomy" id="3641"/>
    <lineage>
        <taxon>Eukaryota</taxon>
        <taxon>Viridiplantae</taxon>
        <taxon>Streptophyta</taxon>
        <taxon>Embryophyta</taxon>
        <taxon>Tracheophyta</taxon>
        <taxon>Spermatophyta</taxon>
        <taxon>Magnoliopsida</taxon>
        <taxon>eudicotyledons</taxon>
        <taxon>Gunneridae</taxon>
        <taxon>Pentapetalae</taxon>
        <taxon>rosids</taxon>
        <taxon>malvids</taxon>
        <taxon>Malvales</taxon>
        <taxon>Malvaceae</taxon>
        <taxon>Byttnerioideae</taxon>
        <taxon>Theobroma</taxon>
    </lineage>
</organism>
<evidence type="ECO:0000313" key="2">
    <source>
        <dbReference type="Proteomes" id="UP000026915"/>
    </source>
</evidence>
<reference evidence="1 2" key="1">
    <citation type="journal article" date="2013" name="Genome Biol.">
        <title>The genome sequence of the most widely cultivated cacao type and its use to identify candidate genes regulating pod color.</title>
        <authorList>
            <person name="Motamayor J.C."/>
            <person name="Mockaitis K."/>
            <person name="Schmutz J."/>
            <person name="Haiminen N."/>
            <person name="Iii D.L."/>
            <person name="Cornejo O."/>
            <person name="Findley S.D."/>
            <person name="Zheng P."/>
            <person name="Utro F."/>
            <person name="Royaert S."/>
            <person name="Saski C."/>
            <person name="Jenkins J."/>
            <person name="Podicheti R."/>
            <person name="Zhao M."/>
            <person name="Scheffler B.E."/>
            <person name="Stack J.C."/>
            <person name="Feltus F.A."/>
            <person name="Mustiga G.M."/>
            <person name="Amores F."/>
            <person name="Phillips W."/>
            <person name="Marelli J.P."/>
            <person name="May G.D."/>
            <person name="Shapiro H."/>
            <person name="Ma J."/>
            <person name="Bustamante C.D."/>
            <person name="Schnell R.J."/>
            <person name="Main D."/>
            <person name="Gilbert D."/>
            <person name="Parida L."/>
            <person name="Kuhn D.N."/>
        </authorList>
    </citation>
    <scope>NUCLEOTIDE SEQUENCE [LARGE SCALE GENOMIC DNA]</scope>
    <source>
        <strain evidence="2">cv. Matina 1-6</strain>
    </source>
</reference>
<dbReference type="PANTHER" id="PTHR33710:SF77">
    <property type="entry name" value="DNASE I-LIKE SUPERFAMILY PROTEIN"/>
    <property type="match status" value="1"/>
</dbReference>
<dbReference type="Gene3D" id="3.60.10.10">
    <property type="entry name" value="Endonuclease/exonuclease/phosphatase"/>
    <property type="match status" value="1"/>
</dbReference>